<name>A0A1X7AFI3_9GAMM</name>
<protein>
    <submittedName>
        <fullName evidence="1">Uncharacterized protein</fullName>
    </submittedName>
</protein>
<evidence type="ECO:0000313" key="2">
    <source>
        <dbReference type="Proteomes" id="UP000196573"/>
    </source>
</evidence>
<proteinExistence type="predicted"/>
<gene>
    <name evidence="1" type="ORF">EHSB41UT_00637</name>
</gene>
<dbReference type="AlphaFoldDB" id="A0A1X7AFI3"/>
<sequence>MAEVDDLWGFYAMWYEFHEHDFDNEGKQE</sequence>
<dbReference type="EMBL" id="FWPT01000001">
    <property type="protein sequence ID" value="SMA36391.1"/>
    <property type="molecule type" value="Genomic_DNA"/>
</dbReference>
<reference evidence="1 2" key="1">
    <citation type="submission" date="2017-03" db="EMBL/GenBank/DDBJ databases">
        <authorList>
            <person name="Afonso C.L."/>
            <person name="Miller P.J."/>
            <person name="Scott M.A."/>
            <person name="Spackman E."/>
            <person name="Goraichik I."/>
            <person name="Dimitrov K.M."/>
            <person name="Suarez D.L."/>
            <person name="Swayne D.E."/>
        </authorList>
    </citation>
    <scope>NUCLEOTIDE SEQUENCE [LARGE SCALE GENOMIC DNA]</scope>
    <source>
        <strain evidence="1">SB41UT1</strain>
    </source>
</reference>
<keyword evidence="2" id="KW-1185">Reference proteome</keyword>
<organism evidence="1 2">
    <name type="scientific">Parendozoicomonas haliclonae</name>
    <dbReference type="NCBI Taxonomy" id="1960125"/>
    <lineage>
        <taxon>Bacteria</taxon>
        <taxon>Pseudomonadati</taxon>
        <taxon>Pseudomonadota</taxon>
        <taxon>Gammaproteobacteria</taxon>
        <taxon>Oceanospirillales</taxon>
        <taxon>Endozoicomonadaceae</taxon>
        <taxon>Parendozoicomonas</taxon>
    </lineage>
</organism>
<evidence type="ECO:0000313" key="1">
    <source>
        <dbReference type="EMBL" id="SMA36391.1"/>
    </source>
</evidence>
<accession>A0A1X7AFI3</accession>
<dbReference type="Proteomes" id="UP000196573">
    <property type="component" value="Unassembled WGS sequence"/>
</dbReference>